<dbReference type="InterPro" id="IPR024684">
    <property type="entry name" value="Tscrpt_act_PerC/SfV_Orf40"/>
</dbReference>
<name>A0A3U3R7E1_SALET</name>
<dbReference type="Pfam" id="PF06069">
    <property type="entry name" value="PerC"/>
    <property type="match status" value="1"/>
</dbReference>
<evidence type="ECO:0000313" key="2">
    <source>
        <dbReference type="EMBL" id="HAB2078336.1"/>
    </source>
</evidence>
<protein>
    <submittedName>
        <fullName evidence="2">PerC family transcriptional regulator</fullName>
    </submittedName>
</protein>
<proteinExistence type="predicted"/>
<dbReference type="RefSeq" id="WP_080148222.1">
    <property type="nucleotide sequence ID" value="NZ_JARAKW010000006.1"/>
</dbReference>
<sequence length="92" mass="10754">MVSDQKAEALEARGLYRRAAARWADVMVMVKDDRERDQAAARRSACIRRSARSPVRAENMGEIREAIRRTHRKMGMDRPEGSNFRYYPEKKI</sequence>
<reference evidence="2" key="1">
    <citation type="journal article" date="2018" name="Genome Biol.">
        <title>SKESA: strategic k-mer extension for scrupulous assemblies.</title>
        <authorList>
            <person name="Souvorov A."/>
            <person name="Agarwala R."/>
            <person name="Lipman D.J."/>
        </authorList>
    </citation>
    <scope>NUCLEOTIDE SEQUENCE</scope>
    <source>
        <strain evidence="2">Salmonella enterica</strain>
    </source>
</reference>
<dbReference type="EMBL" id="DAAFYW010000006">
    <property type="protein sequence ID" value="HAB2078336.1"/>
    <property type="molecule type" value="Genomic_DNA"/>
</dbReference>
<dbReference type="AlphaFoldDB" id="A0A3U3R7E1"/>
<dbReference type="EMBL" id="DAAFZQ010000017">
    <property type="protein sequence ID" value="HAB2182609.1"/>
    <property type="molecule type" value="Genomic_DNA"/>
</dbReference>
<gene>
    <name evidence="2" type="ORF">GB173_16225</name>
    <name evidence="3" type="ORF">GB201_20235</name>
</gene>
<evidence type="ECO:0000313" key="3">
    <source>
        <dbReference type="EMBL" id="HAB2182609.1"/>
    </source>
</evidence>
<feature type="region of interest" description="Disordered" evidence="1">
    <location>
        <begin position="72"/>
        <end position="92"/>
    </location>
</feature>
<accession>A0A3U3R7E1</accession>
<reference evidence="2" key="2">
    <citation type="submission" date="2019-10" db="EMBL/GenBank/DDBJ databases">
        <authorList>
            <consortium name="NCBI Pathogen Detection Project"/>
        </authorList>
    </citation>
    <scope>NUCLEOTIDE SEQUENCE</scope>
    <source>
        <strain evidence="2">Salmonella enterica</strain>
    </source>
</reference>
<organism evidence="2">
    <name type="scientific">Salmonella enterica subsp. enterica serovar Give</name>
    <dbReference type="NCBI Taxonomy" id="46626"/>
    <lineage>
        <taxon>Bacteria</taxon>
        <taxon>Pseudomonadati</taxon>
        <taxon>Pseudomonadota</taxon>
        <taxon>Gammaproteobacteria</taxon>
        <taxon>Enterobacterales</taxon>
        <taxon>Enterobacteriaceae</taxon>
        <taxon>Salmonella</taxon>
    </lineage>
</organism>
<evidence type="ECO:0000256" key="1">
    <source>
        <dbReference type="SAM" id="MobiDB-lite"/>
    </source>
</evidence>
<comment type="caution">
    <text evidence="2">The sequence shown here is derived from an EMBL/GenBank/DDBJ whole genome shotgun (WGS) entry which is preliminary data.</text>
</comment>